<organism evidence="1 2">
    <name type="scientific">Gossypium australe</name>
    <dbReference type="NCBI Taxonomy" id="47621"/>
    <lineage>
        <taxon>Eukaryota</taxon>
        <taxon>Viridiplantae</taxon>
        <taxon>Streptophyta</taxon>
        <taxon>Embryophyta</taxon>
        <taxon>Tracheophyta</taxon>
        <taxon>Spermatophyta</taxon>
        <taxon>Magnoliopsida</taxon>
        <taxon>eudicotyledons</taxon>
        <taxon>Gunneridae</taxon>
        <taxon>Pentapetalae</taxon>
        <taxon>rosids</taxon>
        <taxon>malvids</taxon>
        <taxon>Malvales</taxon>
        <taxon>Malvaceae</taxon>
        <taxon>Malvoideae</taxon>
        <taxon>Gossypium</taxon>
    </lineage>
</organism>
<keyword evidence="2" id="KW-1185">Reference proteome</keyword>
<comment type="caution">
    <text evidence="1">The sequence shown here is derived from an EMBL/GenBank/DDBJ whole genome shotgun (WGS) entry which is preliminary data.</text>
</comment>
<evidence type="ECO:0000313" key="1">
    <source>
        <dbReference type="EMBL" id="KAA3486784.1"/>
    </source>
</evidence>
<gene>
    <name evidence="1" type="ORF">EPI10_030658</name>
</gene>
<dbReference type="AlphaFoldDB" id="A0A5B6X0G6"/>
<proteinExistence type="predicted"/>
<reference evidence="2" key="1">
    <citation type="journal article" date="2019" name="Plant Biotechnol. J.">
        <title>Genome sequencing of the Australian wild diploid species Gossypium australe highlights disease resistance and delayed gland morphogenesis.</title>
        <authorList>
            <person name="Cai Y."/>
            <person name="Cai X."/>
            <person name="Wang Q."/>
            <person name="Wang P."/>
            <person name="Zhang Y."/>
            <person name="Cai C."/>
            <person name="Xu Y."/>
            <person name="Wang K."/>
            <person name="Zhou Z."/>
            <person name="Wang C."/>
            <person name="Geng S."/>
            <person name="Li B."/>
            <person name="Dong Q."/>
            <person name="Hou Y."/>
            <person name="Wang H."/>
            <person name="Ai P."/>
            <person name="Liu Z."/>
            <person name="Yi F."/>
            <person name="Sun M."/>
            <person name="An G."/>
            <person name="Cheng J."/>
            <person name="Zhang Y."/>
            <person name="Shi Q."/>
            <person name="Xie Y."/>
            <person name="Shi X."/>
            <person name="Chang Y."/>
            <person name="Huang F."/>
            <person name="Chen Y."/>
            <person name="Hong S."/>
            <person name="Mi L."/>
            <person name="Sun Q."/>
            <person name="Zhang L."/>
            <person name="Zhou B."/>
            <person name="Peng R."/>
            <person name="Zhang X."/>
            <person name="Liu F."/>
        </authorList>
    </citation>
    <scope>NUCLEOTIDE SEQUENCE [LARGE SCALE GENOMIC DNA]</scope>
    <source>
        <strain evidence="2">cv. PA1801</strain>
    </source>
</reference>
<sequence>MSDLICLTNVRDVVACSVGLPDSQTMVVTQEGMELHSRELIVAGERRDGLYYLRQDIFPYLDGNATTIEPTNVALPYWSASVIFYTYFGESKVLEPAIVPSFAALRPGEISLYEASGFFIHTIIKKSPSPTLPGVELQSFKKVVKDVGWCDAMQKEICALEDNDTWSMETLPLGKKALGSKWVYKIKYNSDESIERLKARLVVFGNRQEHLGCLEASRTSEQNMTIPSAGVELGYERVWRGDNSRVYSVRSGYK</sequence>
<dbReference type="Proteomes" id="UP000325315">
    <property type="component" value="Unassembled WGS sequence"/>
</dbReference>
<evidence type="ECO:0000313" key="2">
    <source>
        <dbReference type="Proteomes" id="UP000325315"/>
    </source>
</evidence>
<dbReference type="EMBL" id="SMMG02000001">
    <property type="protein sequence ID" value="KAA3486784.1"/>
    <property type="molecule type" value="Genomic_DNA"/>
</dbReference>
<dbReference type="OrthoDB" id="1432733at2759"/>
<accession>A0A5B6X0G6</accession>
<name>A0A5B6X0G6_9ROSI</name>
<protein>
    <submittedName>
        <fullName evidence="1">Retrovirus-related Pol polyprotein from transposon TNT 1-94</fullName>
    </submittedName>
</protein>